<evidence type="ECO:0000256" key="4">
    <source>
        <dbReference type="ARBA" id="ARBA00023125"/>
    </source>
</evidence>
<dbReference type="Pfam" id="PF25601">
    <property type="entry name" value="AAA_lid_14"/>
    <property type="match status" value="1"/>
</dbReference>
<dbReference type="Gene3D" id="3.40.50.2300">
    <property type="match status" value="1"/>
</dbReference>
<dbReference type="PROSITE" id="PS50110">
    <property type="entry name" value="RESPONSE_REGULATORY"/>
    <property type="match status" value="1"/>
</dbReference>
<keyword evidence="5" id="KW-0804">Transcription</keyword>
<dbReference type="SMART" id="SM00382">
    <property type="entry name" value="AAA"/>
    <property type="match status" value="1"/>
</dbReference>
<dbReference type="SUPFAM" id="SSF52172">
    <property type="entry name" value="CheY-like"/>
    <property type="match status" value="1"/>
</dbReference>
<dbReference type="CDD" id="cd00156">
    <property type="entry name" value="REC"/>
    <property type="match status" value="1"/>
</dbReference>
<dbReference type="PROSITE" id="PS00675">
    <property type="entry name" value="SIGMA54_INTERACT_1"/>
    <property type="match status" value="1"/>
</dbReference>
<keyword evidence="3" id="KW-0805">Transcription regulation</keyword>
<evidence type="ECO:0000256" key="5">
    <source>
        <dbReference type="ARBA" id="ARBA00023163"/>
    </source>
</evidence>
<dbReference type="PRINTS" id="PR01590">
    <property type="entry name" value="HTHFIS"/>
</dbReference>
<dbReference type="GO" id="GO:0043565">
    <property type="term" value="F:sequence-specific DNA binding"/>
    <property type="evidence" value="ECO:0007669"/>
    <property type="project" value="InterPro"/>
</dbReference>
<dbReference type="InterPro" id="IPR002197">
    <property type="entry name" value="HTH_Fis"/>
</dbReference>
<dbReference type="SMART" id="SM00448">
    <property type="entry name" value="REC"/>
    <property type="match status" value="1"/>
</dbReference>
<dbReference type="InterPro" id="IPR025662">
    <property type="entry name" value="Sigma_54_int_dom_ATP-bd_1"/>
</dbReference>
<dbReference type="AlphaFoldDB" id="A0A3B1CWY1"/>
<sequence length="426" mass="48316">MQPIVVVDDDPEMRNALEEAVKRFGFDVMVAERASEGIEVLKNHDCSLLITDMKMPGMNGLEFIRHVRKLSSTLPVLVITGFGTVENAVECMKLGASDYLMKPFSFDNLRQAITGLIEPAPANGEIITDDESMKQLLRIAYEVARTDTTVLITGESGTGKELLARYIHRQSLRRGKNFVAVNCAAIPENLLESELFGHERGSFTGALEKKIGKFEIADGGTFLLDEIGEMSLPLQAKLLRVLQEREIDRIGSKKPLPINIRVITTTNRDLAEEVEKGNFREDLFYRISVFPLELPPLRERTSDVRILSEFFLKKHASQYGKYISGFSEDAFNFLYTQSWKGNIRELENVIQRAVLLSRSEFIESGDFMIEKSRNVRQNSKTIKEMEKDLILRTLRATNGNRTRTAKCLGITVRTLRNKLNEYRLNA</sequence>
<evidence type="ECO:0000259" key="7">
    <source>
        <dbReference type="PROSITE" id="PS50110"/>
    </source>
</evidence>
<keyword evidence="1" id="KW-0547">Nucleotide-binding</keyword>
<name>A0A3B1CWY1_9ZZZZ</name>
<dbReference type="Pfam" id="PF02954">
    <property type="entry name" value="HTH_8"/>
    <property type="match status" value="1"/>
</dbReference>
<dbReference type="InterPro" id="IPR001789">
    <property type="entry name" value="Sig_transdc_resp-reg_receiver"/>
</dbReference>
<evidence type="ECO:0000256" key="3">
    <source>
        <dbReference type="ARBA" id="ARBA00023015"/>
    </source>
</evidence>
<dbReference type="InterPro" id="IPR027417">
    <property type="entry name" value="P-loop_NTPase"/>
</dbReference>
<dbReference type="SUPFAM" id="SSF46689">
    <property type="entry name" value="Homeodomain-like"/>
    <property type="match status" value="1"/>
</dbReference>
<organism evidence="8">
    <name type="scientific">hydrothermal vent metagenome</name>
    <dbReference type="NCBI Taxonomy" id="652676"/>
    <lineage>
        <taxon>unclassified sequences</taxon>
        <taxon>metagenomes</taxon>
        <taxon>ecological metagenomes</taxon>
    </lineage>
</organism>
<evidence type="ECO:0000256" key="1">
    <source>
        <dbReference type="ARBA" id="ARBA00022741"/>
    </source>
</evidence>
<keyword evidence="4" id="KW-0238">DNA-binding</keyword>
<dbReference type="InterPro" id="IPR009057">
    <property type="entry name" value="Homeodomain-like_sf"/>
</dbReference>
<evidence type="ECO:0000313" key="8">
    <source>
        <dbReference type="EMBL" id="VAX32942.1"/>
    </source>
</evidence>
<proteinExistence type="predicted"/>
<dbReference type="InterPro" id="IPR003593">
    <property type="entry name" value="AAA+_ATPase"/>
</dbReference>
<gene>
    <name evidence="8" type="ORF">MNBD_NITROSPIRAE02-1664</name>
</gene>
<dbReference type="Pfam" id="PF00072">
    <property type="entry name" value="Response_reg"/>
    <property type="match status" value="1"/>
</dbReference>
<dbReference type="PROSITE" id="PS00676">
    <property type="entry name" value="SIGMA54_INTERACT_2"/>
    <property type="match status" value="1"/>
</dbReference>
<dbReference type="Pfam" id="PF00158">
    <property type="entry name" value="Sigma54_activat"/>
    <property type="match status" value="1"/>
</dbReference>
<dbReference type="PROSITE" id="PS50045">
    <property type="entry name" value="SIGMA54_INTERACT_4"/>
    <property type="match status" value="1"/>
</dbReference>
<dbReference type="GO" id="GO:0000160">
    <property type="term" value="P:phosphorelay signal transduction system"/>
    <property type="evidence" value="ECO:0007669"/>
    <property type="project" value="InterPro"/>
</dbReference>
<dbReference type="InterPro" id="IPR011006">
    <property type="entry name" value="CheY-like_superfamily"/>
</dbReference>
<accession>A0A3B1CWY1</accession>
<dbReference type="InterPro" id="IPR058031">
    <property type="entry name" value="AAA_lid_NorR"/>
</dbReference>
<dbReference type="PANTHER" id="PTHR32071">
    <property type="entry name" value="TRANSCRIPTIONAL REGULATORY PROTEIN"/>
    <property type="match status" value="1"/>
</dbReference>
<dbReference type="InterPro" id="IPR025943">
    <property type="entry name" value="Sigma_54_int_dom_ATP-bd_2"/>
</dbReference>
<feature type="domain" description="Response regulatory" evidence="7">
    <location>
        <begin position="3"/>
        <end position="117"/>
    </location>
</feature>
<dbReference type="GO" id="GO:0005524">
    <property type="term" value="F:ATP binding"/>
    <property type="evidence" value="ECO:0007669"/>
    <property type="project" value="UniProtKB-KW"/>
</dbReference>
<evidence type="ECO:0000256" key="2">
    <source>
        <dbReference type="ARBA" id="ARBA00022840"/>
    </source>
</evidence>
<dbReference type="Gene3D" id="1.10.8.60">
    <property type="match status" value="1"/>
</dbReference>
<dbReference type="CDD" id="cd00009">
    <property type="entry name" value="AAA"/>
    <property type="match status" value="1"/>
</dbReference>
<feature type="domain" description="Sigma-54 factor interaction" evidence="6">
    <location>
        <begin position="126"/>
        <end position="355"/>
    </location>
</feature>
<reference evidence="8" key="1">
    <citation type="submission" date="2018-06" db="EMBL/GenBank/DDBJ databases">
        <authorList>
            <person name="Zhirakovskaya E."/>
        </authorList>
    </citation>
    <scope>NUCLEOTIDE SEQUENCE</scope>
</reference>
<keyword evidence="2" id="KW-0067">ATP-binding</keyword>
<dbReference type="InterPro" id="IPR002078">
    <property type="entry name" value="Sigma_54_int"/>
</dbReference>
<dbReference type="Gene3D" id="3.40.50.300">
    <property type="entry name" value="P-loop containing nucleotide triphosphate hydrolases"/>
    <property type="match status" value="1"/>
</dbReference>
<dbReference type="GO" id="GO:0006355">
    <property type="term" value="P:regulation of DNA-templated transcription"/>
    <property type="evidence" value="ECO:0007669"/>
    <property type="project" value="InterPro"/>
</dbReference>
<protein>
    <submittedName>
        <fullName evidence="8">Response regulator of zinc sigma-54-dependent two-component system</fullName>
    </submittedName>
</protein>
<dbReference type="EMBL" id="UOGH01000274">
    <property type="protein sequence ID" value="VAX32942.1"/>
    <property type="molecule type" value="Genomic_DNA"/>
</dbReference>
<dbReference type="FunFam" id="3.40.50.300:FF:000006">
    <property type="entry name" value="DNA-binding transcriptional regulator NtrC"/>
    <property type="match status" value="1"/>
</dbReference>
<dbReference type="SUPFAM" id="SSF52540">
    <property type="entry name" value="P-loop containing nucleoside triphosphate hydrolases"/>
    <property type="match status" value="1"/>
</dbReference>
<dbReference type="PANTHER" id="PTHR32071:SF21">
    <property type="entry name" value="TRANSCRIPTIONAL REGULATORY PROTEIN FLGR"/>
    <property type="match status" value="1"/>
</dbReference>
<dbReference type="Gene3D" id="1.10.10.60">
    <property type="entry name" value="Homeodomain-like"/>
    <property type="match status" value="1"/>
</dbReference>
<evidence type="ECO:0000259" key="6">
    <source>
        <dbReference type="PROSITE" id="PS50045"/>
    </source>
</evidence>